<dbReference type="RefSeq" id="WP_407882692.1">
    <property type="nucleotide sequence ID" value="NZ_BQXO01000002.1"/>
</dbReference>
<feature type="binding site" evidence="7">
    <location>
        <position position="214"/>
    </location>
    <ligand>
        <name>substrate</name>
    </ligand>
</feature>
<evidence type="ECO:0000256" key="3">
    <source>
        <dbReference type="ARBA" id="ARBA00022793"/>
    </source>
</evidence>
<keyword evidence="4 7" id="KW-0665">Pyrimidine biosynthesis</keyword>
<reference evidence="10 11" key="1">
    <citation type="submission" date="2022-03" db="EMBL/GenBank/DDBJ databases">
        <title>Draft genome sequence of Furfurilactobacillus curtus JCM 31185.</title>
        <authorList>
            <person name="Suzuki S."/>
            <person name="Endo A."/>
            <person name="Kajikawa A."/>
        </authorList>
    </citation>
    <scope>NUCLEOTIDE SEQUENCE [LARGE SCALE GENOMIC DNA]</scope>
    <source>
        <strain evidence="10 11">JCM 31185</strain>
    </source>
</reference>
<accession>A0ABQ5JSB5</accession>
<feature type="domain" description="Orotidine 5'-phosphate decarboxylase" evidence="9">
    <location>
        <begin position="3"/>
        <end position="230"/>
    </location>
</feature>
<dbReference type="InterPro" id="IPR018089">
    <property type="entry name" value="OMPdecase_AS"/>
</dbReference>
<feature type="binding site" evidence="7">
    <location>
        <position position="185"/>
    </location>
    <ligand>
        <name>substrate</name>
    </ligand>
</feature>
<dbReference type="Gene3D" id="3.20.20.70">
    <property type="entry name" value="Aldolase class I"/>
    <property type="match status" value="1"/>
</dbReference>
<dbReference type="InterPro" id="IPR011060">
    <property type="entry name" value="RibuloseP-bd_barrel"/>
</dbReference>
<dbReference type="Proteomes" id="UP001628078">
    <property type="component" value="Unassembled WGS sequence"/>
</dbReference>
<feature type="binding site" evidence="7">
    <location>
        <position position="194"/>
    </location>
    <ligand>
        <name>substrate</name>
    </ligand>
</feature>
<comment type="function">
    <text evidence="1 7">Catalyzes the decarboxylation of orotidine 5'-monophosphate (OMP) to uridine 5'-monophosphate (UMP).</text>
</comment>
<dbReference type="EC" id="4.1.1.23" evidence="7"/>
<dbReference type="InterPro" id="IPR047596">
    <property type="entry name" value="OMPdecase_bac"/>
</dbReference>
<dbReference type="PANTHER" id="PTHR32119:SF2">
    <property type="entry name" value="OROTIDINE 5'-PHOSPHATE DECARBOXYLASE"/>
    <property type="match status" value="1"/>
</dbReference>
<evidence type="ECO:0000256" key="8">
    <source>
        <dbReference type="RuleBase" id="RU000512"/>
    </source>
</evidence>
<evidence type="ECO:0000256" key="4">
    <source>
        <dbReference type="ARBA" id="ARBA00022975"/>
    </source>
</evidence>
<name>A0ABQ5JSB5_9LACO</name>
<dbReference type="SMART" id="SM00934">
    <property type="entry name" value="OMPdecase"/>
    <property type="match status" value="1"/>
</dbReference>
<dbReference type="PANTHER" id="PTHR32119">
    <property type="entry name" value="OROTIDINE 5'-PHOSPHATE DECARBOXYLASE"/>
    <property type="match status" value="1"/>
</dbReference>
<feature type="active site" description="Proton donor" evidence="7">
    <location>
        <position position="61"/>
    </location>
</feature>
<gene>
    <name evidence="7 10" type="primary">pyrF</name>
    <name evidence="10" type="ORF">JCM31185_07270</name>
</gene>
<feature type="binding site" evidence="7">
    <location>
        <position position="215"/>
    </location>
    <ligand>
        <name>substrate</name>
    </ligand>
</feature>
<evidence type="ECO:0000256" key="2">
    <source>
        <dbReference type="ARBA" id="ARBA00004861"/>
    </source>
</evidence>
<protein>
    <recommendedName>
        <fullName evidence="7">Orotidine 5'-phosphate decarboxylase</fullName>
        <ecNumber evidence="7">4.1.1.23</ecNumber>
    </recommendedName>
    <alternativeName>
        <fullName evidence="7">OMP decarboxylase</fullName>
        <shortName evidence="7">OMPDCase</shortName>
        <shortName evidence="7">OMPdecase</shortName>
    </alternativeName>
</protein>
<dbReference type="Pfam" id="PF00215">
    <property type="entry name" value="OMPdecase"/>
    <property type="match status" value="1"/>
</dbReference>
<evidence type="ECO:0000256" key="7">
    <source>
        <dbReference type="HAMAP-Rule" id="MF_01200"/>
    </source>
</evidence>
<comment type="caution">
    <text evidence="10">The sequence shown here is derived from an EMBL/GenBank/DDBJ whole genome shotgun (WGS) entry which is preliminary data.</text>
</comment>
<dbReference type="HAMAP" id="MF_01200_B">
    <property type="entry name" value="OMPdecase_type1_B"/>
    <property type="match status" value="1"/>
</dbReference>
<dbReference type="PROSITE" id="PS00156">
    <property type="entry name" value="OMPDECASE"/>
    <property type="match status" value="1"/>
</dbReference>
<feature type="binding site" evidence="7">
    <location>
        <position position="123"/>
    </location>
    <ligand>
        <name>substrate</name>
    </ligand>
</feature>
<comment type="similarity">
    <text evidence="7">Belongs to the OMP decarboxylase family. Type 1 subfamily.</text>
</comment>
<comment type="pathway">
    <text evidence="2 7 8">Pyrimidine metabolism; UMP biosynthesis via de novo pathway; UMP from orotate: step 2/2.</text>
</comment>
<evidence type="ECO:0000256" key="6">
    <source>
        <dbReference type="ARBA" id="ARBA00049157"/>
    </source>
</evidence>
<dbReference type="EMBL" id="BQXO01000002">
    <property type="protein sequence ID" value="GKT05438.1"/>
    <property type="molecule type" value="Genomic_DNA"/>
</dbReference>
<organism evidence="10 11">
    <name type="scientific">Furfurilactobacillus curtus</name>
    <dbReference type="NCBI Taxonomy" id="1746200"/>
    <lineage>
        <taxon>Bacteria</taxon>
        <taxon>Bacillati</taxon>
        <taxon>Bacillota</taxon>
        <taxon>Bacilli</taxon>
        <taxon>Lactobacillales</taxon>
        <taxon>Lactobacillaceae</taxon>
        <taxon>Furfurilactobacillus</taxon>
    </lineage>
</organism>
<feature type="binding site" evidence="7">
    <location>
        <begin position="59"/>
        <end position="68"/>
    </location>
    <ligand>
        <name>substrate</name>
    </ligand>
</feature>
<feature type="binding site" evidence="7">
    <location>
        <position position="32"/>
    </location>
    <ligand>
        <name>substrate</name>
    </ligand>
</feature>
<dbReference type="SUPFAM" id="SSF51366">
    <property type="entry name" value="Ribulose-phoshate binding barrel"/>
    <property type="match status" value="1"/>
</dbReference>
<dbReference type="NCBIfam" id="TIGR01740">
    <property type="entry name" value="pyrF"/>
    <property type="match status" value="1"/>
</dbReference>
<comment type="catalytic activity">
    <reaction evidence="6 7 8">
        <text>orotidine 5'-phosphate + H(+) = UMP + CO2</text>
        <dbReference type="Rhea" id="RHEA:11596"/>
        <dbReference type="ChEBI" id="CHEBI:15378"/>
        <dbReference type="ChEBI" id="CHEBI:16526"/>
        <dbReference type="ChEBI" id="CHEBI:57538"/>
        <dbReference type="ChEBI" id="CHEBI:57865"/>
        <dbReference type="EC" id="4.1.1.23"/>
    </reaction>
</comment>
<evidence type="ECO:0000313" key="11">
    <source>
        <dbReference type="Proteomes" id="UP001628078"/>
    </source>
</evidence>
<evidence type="ECO:0000256" key="1">
    <source>
        <dbReference type="ARBA" id="ARBA00002356"/>
    </source>
</evidence>
<dbReference type="InterPro" id="IPR001754">
    <property type="entry name" value="OMPdeCOase_dom"/>
</dbReference>
<dbReference type="CDD" id="cd04725">
    <property type="entry name" value="OMP_decarboxylase_like"/>
    <property type="match status" value="1"/>
</dbReference>
<dbReference type="InterPro" id="IPR013785">
    <property type="entry name" value="Aldolase_TIM"/>
</dbReference>
<keyword evidence="3 7" id="KW-0210">Decarboxylase</keyword>
<evidence type="ECO:0000313" key="10">
    <source>
        <dbReference type="EMBL" id="GKT05438.1"/>
    </source>
</evidence>
<evidence type="ECO:0000256" key="5">
    <source>
        <dbReference type="ARBA" id="ARBA00023239"/>
    </source>
</evidence>
<keyword evidence="5 7" id="KW-0456">Lyase</keyword>
<dbReference type="InterPro" id="IPR014732">
    <property type="entry name" value="OMPdecase"/>
</dbReference>
<proteinExistence type="inferred from homology"/>
<dbReference type="NCBIfam" id="NF001273">
    <property type="entry name" value="PRK00230.1"/>
    <property type="match status" value="1"/>
</dbReference>
<sequence length="238" mass="25164">MESVIVALDVTNLVAAKQIIQQLDSQDKPTIKVGMELFYAAGVEVITWLQQQGYPIFLDLKLHDIPNTVEKAAFQLGKLNVQYLTVHALGGQTMMTAAVNGLAAGARQAGIEPPKLLAVTELTSISPAMLVNEQHVSLSMDKQVVSLAQLAAKSGAAGVICSPQEVVALRMALPASFLLVTPGIRPAGSATGDQQRVMTPAQAAQAGSSAIVVGRPITQASNPAFAYRQIVKEWTSHE</sequence>
<evidence type="ECO:0000259" key="9">
    <source>
        <dbReference type="SMART" id="SM00934"/>
    </source>
</evidence>
<feature type="binding site" evidence="7">
    <location>
        <position position="9"/>
    </location>
    <ligand>
        <name>substrate</name>
    </ligand>
</feature>
<comment type="subunit">
    <text evidence="7">Homodimer.</text>
</comment>
<keyword evidence="11" id="KW-1185">Reference proteome</keyword>